<dbReference type="EMBL" id="NBCO01000001">
    <property type="protein sequence ID" value="ORC93298.1"/>
    <property type="molecule type" value="Genomic_DNA"/>
</dbReference>
<dbReference type="GO" id="GO:0046856">
    <property type="term" value="P:phosphatidylinositol dephosphorylation"/>
    <property type="evidence" value="ECO:0007669"/>
    <property type="project" value="TreeGrafter"/>
</dbReference>
<dbReference type="InterPro" id="IPR016130">
    <property type="entry name" value="Tyr_Pase_AS"/>
</dbReference>
<dbReference type="InterPro" id="IPR051281">
    <property type="entry name" value="Dual-spec_lipid-protein_phosph"/>
</dbReference>
<name>A0A1X0P8U9_9TRYP</name>
<dbReference type="RefSeq" id="XP_028887364.1">
    <property type="nucleotide sequence ID" value="XM_029020856.1"/>
</dbReference>
<dbReference type="GO" id="GO:0051896">
    <property type="term" value="P:regulation of phosphatidylinositol 3-kinase/protein kinase B signal transduction"/>
    <property type="evidence" value="ECO:0007669"/>
    <property type="project" value="TreeGrafter"/>
</dbReference>
<feature type="domain" description="Tyrosine specific protein phosphatases" evidence="3">
    <location>
        <begin position="113"/>
        <end position="189"/>
    </location>
</feature>
<evidence type="ECO:0000259" key="4">
    <source>
        <dbReference type="PROSITE" id="PS51181"/>
    </source>
</evidence>
<dbReference type="GO" id="GO:0005886">
    <property type="term" value="C:plasma membrane"/>
    <property type="evidence" value="ECO:0007669"/>
    <property type="project" value="TreeGrafter"/>
</dbReference>
<evidence type="ECO:0000313" key="6">
    <source>
        <dbReference type="Proteomes" id="UP000192257"/>
    </source>
</evidence>
<dbReference type="SUPFAM" id="SSF52799">
    <property type="entry name" value="(Phosphotyrosine protein) phosphatases II"/>
    <property type="match status" value="1"/>
</dbReference>
<dbReference type="InterPro" id="IPR000387">
    <property type="entry name" value="Tyr_Pase_dom"/>
</dbReference>
<dbReference type="PROSITE" id="PS51181">
    <property type="entry name" value="PPASE_TENSIN"/>
    <property type="match status" value="1"/>
</dbReference>
<dbReference type="GeneID" id="39980636"/>
<dbReference type="STRING" id="67003.A0A1X0P8U9"/>
<dbReference type="VEuPathDB" id="TriTrypDB:TM35_000011750"/>
<dbReference type="AlphaFoldDB" id="A0A1X0P8U9"/>
<evidence type="ECO:0000313" key="5">
    <source>
        <dbReference type="EMBL" id="ORC93298.1"/>
    </source>
</evidence>
<gene>
    <name evidence="5" type="ORF">TM35_000011750</name>
</gene>
<protein>
    <recommendedName>
        <fullName evidence="1">phosphatidylinositol-3,4,5-trisphosphate 3-phosphatase</fullName>
        <ecNumber evidence="1">3.1.3.67</ecNumber>
    </recommendedName>
</protein>
<dbReference type="GO" id="GO:0043491">
    <property type="term" value="P:phosphatidylinositol 3-kinase/protein kinase B signal transduction"/>
    <property type="evidence" value="ECO:0007669"/>
    <property type="project" value="TreeGrafter"/>
</dbReference>
<dbReference type="GO" id="GO:0048870">
    <property type="term" value="P:cell motility"/>
    <property type="evidence" value="ECO:0007669"/>
    <property type="project" value="TreeGrafter"/>
</dbReference>
<keyword evidence="6" id="KW-1185">Reference proteome</keyword>
<dbReference type="Pfam" id="PF00102">
    <property type="entry name" value="Y_phosphatase"/>
    <property type="match status" value="1"/>
</dbReference>
<dbReference type="PROSITE" id="PS00383">
    <property type="entry name" value="TYR_PHOSPHATASE_1"/>
    <property type="match status" value="1"/>
</dbReference>
<dbReference type="GO" id="GO:0016314">
    <property type="term" value="F:phosphatidylinositol-3,4,5-trisphosphate 3-phosphatase activity"/>
    <property type="evidence" value="ECO:0007669"/>
    <property type="project" value="UniProtKB-EC"/>
</dbReference>
<dbReference type="PROSITE" id="PS50056">
    <property type="entry name" value="TYR_PHOSPHATASE_2"/>
    <property type="match status" value="1"/>
</dbReference>
<dbReference type="GO" id="GO:0005634">
    <property type="term" value="C:nucleus"/>
    <property type="evidence" value="ECO:0007669"/>
    <property type="project" value="TreeGrafter"/>
</dbReference>
<evidence type="ECO:0000259" key="3">
    <source>
        <dbReference type="PROSITE" id="PS50056"/>
    </source>
</evidence>
<dbReference type="PANTHER" id="PTHR12305:SF81">
    <property type="entry name" value="PHOSPHATIDYLINOSITOL 3,4,5-TRISPHOSPHATE 3-PHOSPHATASE AND DUAL-SPECIFICITY PROTEIN PHOSPHATASE PTEN"/>
    <property type="match status" value="1"/>
</dbReference>
<dbReference type="GO" id="GO:0042995">
    <property type="term" value="C:cell projection"/>
    <property type="evidence" value="ECO:0007669"/>
    <property type="project" value="TreeGrafter"/>
</dbReference>
<dbReference type="InterPro" id="IPR029021">
    <property type="entry name" value="Prot-tyrosine_phosphatase-like"/>
</dbReference>
<organism evidence="5 6">
    <name type="scientific">Trypanosoma theileri</name>
    <dbReference type="NCBI Taxonomy" id="67003"/>
    <lineage>
        <taxon>Eukaryota</taxon>
        <taxon>Discoba</taxon>
        <taxon>Euglenozoa</taxon>
        <taxon>Kinetoplastea</taxon>
        <taxon>Metakinetoplastina</taxon>
        <taxon>Trypanosomatida</taxon>
        <taxon>Trypanosomatidae</taxon>
        <taxon>Trypanosoma</taxon>
    </lineage>
</organism>
<dbReference type="InterPro" id="IPR029023">
    <property type="entry name" value="Tensin_phosphatase"/>
</dbReference>
<proteinExistence type="predicted"/>
<dbReference type="OrthoDB" id="16692at2759"/>
<reference evidence="5 6" key="1">
    <citation type="submission" date="2017-03" db="EMBL/GenBank/DDBJ databases">
        <title>An alternative strategy for trypanosome survival in the mammalian bloodstream revealed through genome and transcriptome analysis of the ubiquitous bovine parasite Trypanosoma (Megatrypanum) theileri.</title>
        <authorList>
            <person name="Kelly S."/>
            <person name="Ivens A."/>
            <person name="Mott A."/>
            <person name="O'Neill E."/>
            <person name="Emms D."/>
            <person name="Macleod O."/>
            <person name="Voorheis P."/>
            <person name="Matthews J."/>
            <person name="Matthews K."/>
            <person name="Carrington M."/>
        </authorList>
    </citation>
    <scope>NUCLEOTIDE SEQUENCE [LARGE SCALE GENOMIC DNA]</scope>
    <source>
        <strain evidence="5">Edinburgh</strain>
    </source>
</reference>
<sequence length="331" mass="37790">MGCCCVVARHAVSQKKRRTVDRSVPNYGAVDLDLVQVHKNIVCMGFPALGLESFYRNQYKVVLHYLDYKYGTDYMVYNLCAESQHRYNLNFFHGRVREYPFPDHWACPLTMIPSFVEDAVKFISCNSPLGEGVVVIHCKAGKGRTGLLTCCLLMCIEPLIEGSAIKAIEYYGIKRTLNGRGLTIPSQIRYVEYYEVLLKQYNGQVPSDIPIIDILSFQIRGIEAKTTISSCIWYTNKGKCNLDLTSSARDNIRIEKSANYVTTVNLAKHLFFKELSEDIRLEFLNGDEIIGALSFHTLFIQKEYSYTQLDRINKMKLSEESSIYFEFASSS</sequence>
<keyword evidence="2" id="KW-0378">Hydrolase</keyword>
<dbReference type="PANTHER" id="PTHR12305">
    <property type="entry name" value="PHOSPHATASE WITH HOMOLOGY TO TENSIN"/>
    <property type="match status" value="1"/>
</dbReference>
<feature type="domain" description="Phosphatase tensin-type" evidence="4">
    <location>
        <begin position="23"/>
        <end position="201"/>
    </location>
</feature>
<accession>A0A1X0P8U9</accession>
<comment type="caution">
    <text evidence="5">The sequence shown here is derived from an EMBL/GenBank/DDBJ whole genome shotgun (WGS) entry which is preliminary data.</text>
</comment>
<dbReference type="EC" id="3.1.3.67" evidence="1"/>
<evidence type="ECO:0000256" key="2">
    <source>
        <dbReference type="ARBA" id="ARBA00022801"/>
    </source>
</evidence>
<dbReference type="Proteomes" id="UP000192257">
    <property type="component" value="Unassembled WGS sequence"/>
</dbReference>
<dbReference type="Gene3D" id="3.90.190.10">
    <property type="entry name" value="Protein tyrosine phosphatase superfamily"/>
    <property type="match status" value="1"/>
</dbReference>
<dbReference type="InterPro" id="IPR000242">
    <property type="entry name" value="PTP_cat"/>
</dbReference>
<dbReference type="GO" id="GO:0004725">
    <property type="term" value="F:protein tyrosine phosphatase activity"/>
    <property type="evidence" value="ECO:0007669"/>
    <property type="project" value="InterPro"/>
</dbReference>
<evidence type="ECO:0000256" key="1">
    <source>
        <dbReference type="ARBA" id="ARBA00013015"/>
    </source>
</evidence>
<dbReference type="GO" id="GO:0005829">
    <property type="term" value="C:cytosol"/>
    <property type="evidence" value="ECO:0007669"/>
    <property type="project" value="TreeGrafter"/>
</dbReference>